<dbReference type="GO" id="GO:0046491">
    <property type="term" value="P:L-methylmalonyl-CoA metabolic process"/>
    <property type="evidence" value="ECO:0007669"/>
    <property type="project" value="TreeGrafter"/>
</dbReference>
<evidence type="ECO:0000256" key="8">
    <source>
        <dbReference type="ARBA" id="ARBA00071337"/>
    </source>
</evidence>
<evidence type="ECO:0000256" key="4">
    <source>
        <dbReference type="ARBA" id="ARBA00023285"/>
    </source>
</evidence>
<dbReference type="PANTHER" id="PTHR43048">
    <property type="entry name" value="METHYLMALONYL-COA EPIMERASE"/>
    <property type="match status" value="1"/>
</dbReference>
<evidence type="ECO:0000256" key="2">
    <source>
        <dbReference type="ARBA" id="ARBA00022723"/>
    </source>
</evidence>
<evidence type="ECO:0000256" key="9">
    <source>
        <dbReference type="ARBA" id="ARBA00081771"/>
    </source>
</evidence>
<dbReference type="HOGENOM" id="CLU_046006_5_0_1"/>
<comment type="function">
    <text evidence="6">Methylmalonyl-CoA epimerase involved in propionyl-CoA metabolism.</text>
</comment>
<comment type="similarity">
    <text evidence="1">Belongs to the methylmalonyl-CoA epimerase family.</text>
</comment>
<sequence>MARALKAVAATARAASAVGEYRAPSGCAAGRACGREPRGLRRPLGAQQAARARWAPPAAPSDCSARHPGFLSAAGPGSCARMILPLFFMFRPERRGNLCRGAGANGSGATRPERWGEPRKQGQSCRRCIPARPGTCWPRPEVSGGRIPHRARDGQADFFPRLQALIPIVRAISTSQCSREVADPVWKLGRLNHVAIAVPDLEKATAFYKNILGAQVSEPVPLPEHGVSVVFVNLGNTKMELLHPLGSDSPIAGFLQKNKAGGMHHVCIEVDNINEAVVDLKKKKVRSLSEEAKIGAHGKPVIFLHPKDCGGVLVELEQA</sequence>
<dbReference type="Bgee" id="ENSOCUG00000008055">
    <property type="expression patterns" value="Expressed in heart and 15 other cell types or tissues"/>
</dbReference>
<reference evidence="11" key="2">
    <citation type="submission" date="2025-08" db="UniProtKB">
        <authorList>
            <consortium name="Ensembl"/>
        </authorList>
    </citation>
    <scope>IDENTIFICATION</scope>
    <source>
        <strain evidence="11">Thorbecke</strain>
    </source>
</reference>
<keyword evidence="4" id="KW-0170">Cobalt</keyword>
<dbReference type="InterPro" id="IPR051785">
    <property type="entry name" value="MMCE/EMCE_epimerase"/>
</dbReference>
<keyword evidence="2" id="KW-0479">Metal-binding</keyword>
<dbReference type="GeneTree" id="ENSGT00940000153941"/>
<evidence type="ECO:0000256" key="6">
    <source>
        <dbReference type="ARBA" id="ARBA00053742"/>
    </source>
</evidence>
<dbReference type="InterPro" id="IPR017515">
    <property type="entry name" value="MeMalonyl-CoA_epimerase"/>
</dbReference>
<dbReference type="InParanoid" id="G1SUD1"/>
<dbReference type="SMR" id="G1SUD1"/>
<dbReference type="GO" id="GO:0005739">
    <property type="term" value="C:mitochondrion"/>
    <property type="evidence" value="ECO:0007669"/>
    <property type="project" value="TreeGrafter"/>
</dbReference>
<dbReference type="PANTHER" id="PTHR43048:SF3">
    <property type="entry name" value="METHYLMALONYL-COA EPIMERASE, MITOCHONDRIAL"/>
    <property type="match status" value="1"/>
</dbReference>
<protein>
    <recommendedName>
        <fullName evidence="8">Methylmalonyl-CoA epimerase, mitochondrial</fullName>
        <ecNumber evidence="7">5.1.99.1</ecNumber>
    </recommendedName>
    <alternativeName>
        <fullName evidence="9">DL-methylmalonyl-CoA racemase</fullName>
    </alternativeName>
</protein>
<evidence type="ECO:0000256" key="1">
    <source>
        <dbReference type="ARBA" id="ARBA00009308"/>
    </source>
</evidence>
<dbReference type="GO" id="GO:0004493">
    <property type="term" value="F:methylmalonyl-CoA epimerase activity"/>
    <property type="evidence" value="ECO:0007669"/>
    <property type="project" value="UniProtKB-EC"/>
</dbReference>
<keyword evidence="3" id="KW-0413">Isomerase</keyword>
<dbReference type="CDD" id="cd07249">
    <property type="entry name" value="MMCE"/>
    <property type="match status" value="1"/>
</dbReference>
<name>G1SUD1_RABIT</name>
<dbReference type="PaxDb" id="9986-ENSOCUP00000006960"/>
<evidence type="ECO:0000313" key="11">
    <source>
        <dbReference type="Ensembl" id="ENSOCUP00000006960.3"/>
    </source>
</evidence>
<dbReference type="PROSITE" id="PS51819">
    <property type="entry name" value="VOC"/>
    <property type="match status" value="1"/>
</dbReference>
<dbReference type="Proteomes" id="UP000001811">
    <property type="component" value="Chromosome 17"/>
</dbReference>
<comment type="catalytic activity">
    <reaction evidence="5">
        <text>(R)-methylmalonyl-CoA = (S)-methylmalonyl-CoA</text>
        <dbReference type="Rhea" id="RHEA:20553"/>
        <dbReference type="ChEBI" id="CHEBI:57326"/>
        <dbReference type="ChEBI" id="CHEBI:57327"/>
        <dbReference type="EC" id="5.1.99.1"/>
    </reaction>
    <physiologicalReaction direction="right-to-left" evidence="5">
        <dbReference type="Rhea" id="RHEA:20555"/>
    </physiologicalReaction>
</comment>
<dbReference type="Ensembl" id="ENSOCUT00000008052.3">
    <property type="protein sequence ID" value="ENSOCUP00000006960.3"/>
    <property type="gene ID" value="ENSOCUG00000008055.3"/>
</dbReference>
<dbReference type="GO" id="GO:0046872">
    <property type="term" value="F:metal ion binding"/>
    <property type="evidence" value="ECO:0007669"/>
    <property type="project" value="UniProtKB-KW"/>
</dbReference>
<dbReference type="InterPro" id="IPR037523">
    <property type="entry name" value="VOC_core"/>
</dbReference>
<keyword evidence="12" id="KW-1185">Reference proteome</keyword>
<reference evidence="11" key="3">
    <citation type="submission" date="2025-09" db="UniProtKB">
        <authorList>
            <consortium name="Ensembl"/>
        </authorList>
    </citation>
    <scope>IDENTIFICATION</scope>
    <source>
        <strain evidence="11">Thorbecke</strain>
    </source>
</reference>
<dbReference type="Gene3D" id="3.10.180.10">
    <property type="entry name" value="2,3-Dihydroxybiphenyl 1,2-Dioxygenase, domain 1"/>
    <property type="match status" value="1"/>
</dbReference>
<dbReference type="SUPFAM" id="SSF54593">
    <property type="entry name" value="Glyoxalase/Bleomycin resistance protein/Dihydroxybiphenyl dioxygenase"/>
    <property type="match status" value="1"/>
</dbReference>
<evidence type="ECO:0000259" key="10">
    <source>
        <dbReference type="PROSITE" id="PS51819"/>
    </source>
</evidence>
<evidence type="ECO:0000256" key="5">
    <source>
        <dbReference type="ARBA" id="ARBA00050406"/>
    </source>
</evidence>
<dbReference type="InterPro" id="IPR029068">
    <property type="entry name" value="Glyas_Bleomycin-R_OHBP_Dase"/>
</dbReference>
<dbReference type="EC" id="5.1.99.1" evidence="7"/>
<dbReference type="FunFam" id="3.10.180.10:FF:000003">
    <property type="entry name" value="Methylmalonyl-CoA epimerase, mitochondrial"/>
    <property type="match status" value="1"/>
</dbReference>
<dbReference type="NCBIfam" id="TIGR03081">
    <property type="entry name" value="metmalonyl_epim"/>
    <property type="match status" value="1"/>
</dbReference>
<dbReference type="FunCoup" id="G1SUD1">
    <property type="interactions" value="465"/>
</dbReference>
<evidence type="ECO:0000313" key="12">
    <source>
        <dbReference type="Proteomes" id="UP000001811"/>
    </source>
</evidence>
<dbReference type="STRING" id="9986.ENSOCUP00000006960"/>
<proteinExistence type="inferred from homology"/>
<evidence type="ECO:0000256" key="3">
    <source>
        <dbReference type="ARBA" id="ARBA00023235"/>
    </source>
</evidence>
<organism evidence="11 12">
    <name type="scientific">Oryctolagus cuniculus</name>
    <name type="common">Rabbit</name>
    <dbReference type="NCBI Taxonomy" id="9986"/>
    <lineage>
        <taxon>Eukaryota</taxon>
        <taxon>Metazoa</taxon>
        <taxon>Chordata</taxon>
        <taxon>Craniata</taxon>
        <taxon>Vertebrata</taxon>
        <taxon>Euteleostomi</taxon>
        <taxon>Mammalia</taxon>
        <taxon>Eutheria</taxon>
        <taxon>Euarchontoglires</taxon>
        <taxon>Glires</taxon>
        <taxon>Lagomorpha</taxon>
        <taxon>Leporidae</taxon>
        <taxon>Oryctolagus</taxon>
    </lineage>
</organism>
<dbReference type="Pfam" id="PF13669">
    <property type="entry name" value="Glyoxalase_4"/>
    <property type="match status" value="1"/>
</dbReference>
<dbReference type="AlphaFoldDB" id="G1SUD1"/>
<feature type="domain" description="VOC" evidence="10">
    <location>
        <begin position="190"/>
        <end position="319"/>
    </location>
</feature>
<dbReference type="EMBL" id="AAGW02050446">
    <property type="status" value="NOT_ANNOTATED_CDS"/>
    <property type="molecule type" value="Genomic_DNA"/>
</dbReference>
<accession>G1SUD1</accession>
<evidence type="ECO:0000256" key="7">
    <source>
        <dbReference type="ARBA" id="ARBA00066411"/>
    </source>
</evidence>
<dbReference type="eggNOG" id="KOG2944">
    <property type="taxonomic scope" value="Eukaryota"/>
</dbReference>
<reference evidence="11 12" key="1">
    <citation type="journal article" date="2011" name="Nature">
        <title>A high-resolution map of human evolutionary constraint using 29 mammals.</title>
        <authorList>
            <person name="Lindblad-Toh K."/>
            <person name="Garber M."/>
            <person name="Zuk O."/>
            <person name="Lin M.F."/>
            <person name="Parker B.J."/>
            <person name="Washietl S."/>
            <person name="Kheradpour P."/>
            <person name="Ernst J."/>
            <person name="Jordan G."/>
            <person name="Mauceli E."/>
            <person name="Ward L.D."/>
            <person name="Lowe C.B."/>
            <person name="Holloway A.K."/>
            <person name="Clamp M."/>
            <person name="Gnerre S."/>
            <person name="Alfoldi J."/>
            <person name="Beal K."/>
            <person name="Chang J."/>
            <person name="Clawson H."/>
            <person name="Cuff J."/>
            <person name="Di Palma F."/>
            <person name="Fitzgerald S."/>
            <person name="Flicek P."/>
            <person name="Guttman M."/>
            <person name="Hubisz M.J."/>
            <person name="Jaffe D.B."/>
            <person name="Jungreis I."/>
            <person name="Kent W.J."/>
            <person name="Kostka D."/>
            <person name="Lara M."/>
            <person name="Martins A.L."/>
            <person name="Massingham T."/>
            <person name="Moltke I."/>
            <person name="Raney B.J."/>
            <person name="Rasmussen M.D."/>
            <person name="Robinson J."/>
            <person name="Stark A."/>
            <person name="Vilella A.J."/>
            <person name="Wen J."/>
            <person name="Xie X."/>
            <person name="Zody M.C."/>
            <person name="Baldwin J."/>
            <person name="Bloom T."/>
            <person name="Chin C.W."/>
            <person name="Heiman D."/>
            <person name="Nicol R."/>
            <person name="Nusbaum C."/>
            <person name="Young S."/>
            <person name="Wilkinson J."/>
            <person name="Worley K.C."/>
            <person name="Kovar C.L."/>
            <person name="Muzny D.M."/>
            <person name="Gibbs R.A."/>
            <person name="Cree A."/>
            <person name="Dihn H.H."/>
            <person name="Fowler G."/>
            <person name="Jhangiani S."/>
            <person name="Joshi V."/>
            <person name="Lee S."/>
            <person name="Lewis L.R."/>
            <person name="Nazareth L.V."/>
            <person name="Okwuonu G."/>
            <person name="Santibanez J."/>
            <person name="Warren W.C."/>
            <person name="Mardis E.R."/>
            <person name="Weinstock G.M."/>
            <person name="Wilson R.K."/>
            <person name="Delehaunty K."/>
            <person name="Dooling D."/>
            <person name="Fronik C."/>
            <person name="Fulton L."/>
            <person name="Fulton B."/>
            <person name="Graves T."/>
            <person name="Minx P."/>
            <person name="Sodergren E."/>
            <person name="Birney E."/>
            <person name="Margulies E.H."/>
            <person name="Herrero J."/>
            <person name="Green E.D."/>
            <person name="Haussler D."/>
            <person name="Siepel A."/>
            <person name="Goldman N."/>
            <person name="Pollard K.S."/>
            <person name="Pedersen J.S."/>
            <person name="Lander E.S."/>
            <person name="Kellis M."/>
        </authorList>
    </citation>
    <scope>NUCLEOTIDE SEQUENCE [LARGE SCALE GENOMIC DNA]</scope>
    <source>
        <strain evidence="11 12">Thorbecke inbred</strain>
    </source>
</reference>